<dbReference type="Pfam" id="PF03171">
    <property type="entry name" value="2OG-FeII_Oxy"/>
    <property type="match status" value="1"/>
</dbReference>
<dbReference type="AlphaFoldDB" id="A0A2C9V6C6"/>
<comment type="similarity">
    <text evidence="1 5">Belongs to the iron/ascorbate-dependent oxidoreductase family.</text>
</comment>
<dbReference type="OMA" id="SSINWIA"/>
<evidence type="ECO:0000313" key="8">
    <source>
        <dbReference type="Proteomes" id="UP000091857"/>
    </source>
</evidence>
<accession>A0A2C9V6C6</accession>
<evidence type="ECO:0000313" key="7">
    <source>
        <dbReference type="EMBL" id="OAY40107.1"/>
    </source>
</evidence>
<feature type="domain" description="Fe2OG dioxygenase" evidence="6">
    <location>
        <begin position="207"/>
        <end position="307"/>
    </location>
</feature>
<evidence type="ECO:0000256" key="1">
    <source>
        <dbReference type="ARBA" id="ARBA00008056"/>
    </source>
</evidence>
<keyword evidence="8" id="KW-1185">Reference proteome</keyword>
<dbReference type="Proteomes" id="UP000091857">
    <property type="component" value="Chromosome 10"/>
</dbReference>
<dbReference type="GO" id="GO:0031418">
    <property type="term" value="F:L-ascorbic acid binding"/>
    <property type="evidence" value="ECO:0007669"/>
    <property type="project" value="UniProtKB-KW"/>
</dbReference>
<evidence type="ECO:0000256" key="4">
    <source>
        <dbReference type="ARBA" id="ARBA00023004"/>
    </source>
</evidence>
<dbReference type="InterPro" id="IPR026992">
    <property type="entry name" value="DIOX_N"/>
</dbReference>
<organism evidence="7 8">
    <name type="scientific">Manihot esculenta</name>
    <name type="common">Cassava</name>
    <name type="synonym">Jatropha manihot</name>
    <dbReference type="NCBI Taxonomy" id="3983"/>
    <lineage>
        <taxon>Eukaryota</taxon>
        <taxon>Viridiplantae</taxon>
        <taxon>Streptophyta</taxon>
        <taxon>Embryophyta</taxon>
        <taxon>Tracheophyta</taxon>
        <taxon>Spermatophyta</taxon>
        <taxon>Magnoliopsida</taxon>
        <taxon>eudicotyledons</taxon>
        <taxon>Gunneridae</taxon>
        <taxon>Pentapetalae</taxon>
        <taxon>rosids</taxon>
        <taxon>fabids</taxon>
        <taxon>Malpighiales</taxon>
        <taxon>Euphorbiaceae</taxon>
        <taxon>Crotonoideae</taxon>
        <taxon>Manihoteae</taxon>
        <taxon>Manihot</taxon>
    </lineage>
</organism>
<evidence type="ECO:0000256" key="5">
    <source>
        <dbReference type="RuleBase" id="RU003682"/>
    </source>
</evidence>
<evidence type="ECO:0000259" key="6">
    <source>
        <dbReference type="PROSITE" id="PS51471"/>
    </source>
</evidence>
<dbReference type="PROSITE" id="PS51471">
    <property type="entry name" value="FE2OG_OXY"/>
    <property type="match status" value="1"/>
</dbReference>
<keyword evidence="3" id="KW-0847">Vitamin C</keyword>
<name>A0A2C9V6C6_MANES</name>
<dbReference type="InterPro" id="IPR050295">
    <property type="entry name" value="Plant_2OG-oxidoreductases"/>
</dbReference>
<dbReference type="SUPFAM" id="SSF51197">
    <property type="entry name" value="Clavaminate synthase-like"/>
    <property type="match status" value="1"/>
</dbReference>
<dbReference type="InterPro" id="IPR005123">
    <property type="entry name" value="Oxoglu/Fe-dep_dioxygenase_dom"/>
</dbReference>
<comment type="caution">
    <text evidence="7">The sequence shown here is derived from an EMBL/GenBank/DDBJ whole genome shotgun (WGS) entry which is preliminary data.</text>
</comment>
<reference evidence="8" key="1">
    <citation type="journal article" date="2016" name="Nat. Biotechnol.">
        <title>Sequencing wild and cultivated cassava and related species reveals extensive interspecific hybridization and genetic diversity.</title>
        <authorList>
            <person name="Bredeson J.V."/>
            <person name="Lyons J.B."/>
            <person name="Prochnik S.E."/>
            <person name="Wu G.A."/>
            <person name="Ha C.M."/>
            <person name="Edsinger-Gonzales E."/>
            <person name="Grimwood J."/>
            <person name="Schmutz J."/>
            <person name="Rabbi I.Y."/>
            <person name="Egesi C."/>
            <person name="Nauluvula P."/>
            <person name="Lebot V."/>
            <person name="Ndunguru J."/>
            <person name="Mkamilo G."/>
            <person name="Bart R.S."/>
            <person name="Setter T.L."/>
            <person name="Gleadow R.M."/>
            <person name="Kulakow P."/>
            <person name="Ferguson M.E."/>
            <person name="Rounsley S."/>
            <person name="Rokhsar D.S."/>
        </authorList>
    </citation>
    <scope>NUCLEOTIDE SEQUENCE [LARGE SCALE GENOMIC DNA]</scope>
    <source>
        <strain evidence="8">cv. AM560-2</strain>
    </source>
</reference>
<sequence length="357" mass="40890">MAKAPNSRRWSLPVPSVQELASQHLHTVPPRYVRDDFSDIITVPSGDHQLRLPLIDMTKMVNPETQAVELHKLHSACKEWGIFQLINHGVSDESLRNMRKQFEEFFELPLQEKKHLAQRPGSNEGYGHLFVMSEEQKLEWQDMLFIKVLPFQSKILESWPGNPYKFREILVNYVEEMRKVTVSIMKFIAMALQIKDEDFYESYNKEGKCDMRVNFYPACPEPEKVIGIHPHVDVHGITLLQECSDTSGLQVLKDGHWVFVEPIDGALTVDIGLILEMMSNGIYKAPFHRAVVNKSKERLAIVTICCPSSSCRIGPAKQLLQSGSPPLYKSLTLEEYFECFYNSPPGSDIPFIDKLKI</sequence>
<evidence type="ECO:0000256" key="2">
    <source>
        <dbReference type="ARBA" id="ARBA00022723"/>
    </source>
</evidence>
<dbReference type="GO" id="GO:0016491">
    <property type="term" value="F:oxidoreductase activity"/>
    <property type="evidence" value="ECO:0007669"/>
    <property type="project" value="UniProtKB-KW"/>
</dbReference>
<dbReference type="EMBL" id="CM004396">
    <property type="protein sequence ID" value="OAY40107.1"/>
    <property type="molecule type" value="Genomic_DNA"/>
</dbReference>
<dbReference type="InterPro" id="IPR027443">
    <property type="entry name" value="IPNS-like_sf"/>
</dbReference>
<dbReference type="STRING" id="3983.A0A2C9V6C6"/>
<keyword evidence="4 5" id="KW-0408">Iron</keyword>
<dbReference type="Gramene" id="Manes.10G150600.1.v8.1">
    <property type="protein sequence ID" value="Manes.10G150600.1.v8.1.CDS"/>
    <property type="gene ID" value="Manes.10G150600.v8.1"/>
</dbReference>
<keyword evidence="2 5" id="KW-0479">Metal-binding</keyword>
<evidence type="ECO:0000256" key="3">
    <source>
        <dbReference type="ARBA" id="ARBA00022896"/>
    </source>
</evidence>
<keyword evidence="5" id="KW-0560">Oxidoreductase</keyword>
<dbReference type="Gene3D" id="2.60.120.330">
    <property type="entry name" value="B-lactam Antibiotic, Isopenicillin N Synthase, Chain"/>
    <property type="match status" value="1"/>
</dbReference>
<dbReference type="Pfam" id="PF14226">
    <property type="entry name" value="DIOX_N"/>
    <property type="match status" value="1"/>
</dbReference>
<gene>
    <name evidence="7" type="ORF">MANES_10G150600v8</name>
</gene>
<dbReference type="InterPro" id="IPR044861">
    <property type="entry name" value="IPNS-like_FE2OG_OXY"/>
</dbReference>
<dbReference type="GO" id="GO:0046872">
    <property type="term" value="F:metal ion binding"/>
    <property type="evidence" value="ECO:0007669"/>
    <property type="project" value="UniProtKB-KW"/>
</dbReference>
<proteinExistence type="inferred from homology"/>
<dbReference type="FunFam" id="2.60.120.330:FF:000079">
    <property type="entry name" value="Protein SRG1"/>
    <property type="match status" value="1"/>
</dbReference>
<dbReference type="PANTHER" id="PTHR47991">
    <property type="entry name" value="OXOGLUTARATE/IRON-DEPENDENT DIOXYGENASE"/>
    <property type="match status" value="1"/>
</dbReference>
<dbReference type="OrthoDB" id="288590at2759"/>
<protein>
    <recommendedName>
        <fullName evidence="6">Fe2OG dioxygenase domain-containing protein</fullName>
    </recommendedName>
</protein>